<dbReference type="GO" id="GO:0005869">
    <property type="term" value="C:dynactin complex"/>
    <property type="evidence" value="ECO:0007669"/>
    <property type="project" value="InterPro"/>
</dbReference>
<keyword evidence="9" id="KW-1185">Reference proteome</keyword>
<evidence type="ECO:0000256" key="6">
    <source>
        <dbReference type="ARBA" id="ARBA00034687"/>
    </source>
</evidence>
<accession>A0A7R9LDI3</accession>
<protein>
    <recommendedName>
        <fullName evidence="3">Dynactin subunit 6</fullName>
    </recommendedName>
</protein>
<proteinExistence type="inferred from homology"/>
<evidence type="ECO:0000256" key="5">
    <source>
        <dbReference type="ARBA" id="ARBA00023212"/>
    </source>
</evidence>
<evidence type="ECO:0000256" key="7">
    <source>
        <dbReference type="SAM" id="MobiDB-lite"/>
    </source>
</evidence>
<gene>
    <name evidence="8" type="ORF">OSB1V03_LOCUS17510</name>
</gene>
<dbReference type="OrthoDB" id="2355at2759"/>
<evidence type="ECO:0000256" key="1">
    <source>
        <dbReference type="ARBA" id="ARBA00004245"/>
    </source>
</evidence>
<comment type="function">
    <text evidence="6">Part of the dynactin complex that activates the molecular motor dynein for ultra-processive transport along microtubules.</text>
</comment>
<dbReference type="EMBL" id="OC875834">
    <property type="protein sequence ID" value="CAD7638726.1"/>
    <property type="molecule type" value="Genomic_DNA"/>
</dbReference>
<feature type="compositionally biased region" description="Basic residues" evidence="7">
    <location>
        <begin position="180"/>
        <end position="190"/>
    </location>
</feature>
<keyword evidence="4" id="KW-0963">Cytoplasm</keyword>
<keyword evidence="5" id="KW-0206">Cytoskeleton</keyword>
<evidence type="ECO:0000256" key="3">
    <source>
        <dbReference type="ARBA" id="ARBA00016573"/>
    </source>
</evidence>
<evidence type="ECO:0000313" key="9">
    <source>
        <dbReference type="Proteomes" id="UP000759131"/>
    </source>
</evidence>
<dbReference type="PANTHER" id="PTHR13072:SF0">
    <property type="entry name" value="DYNACTIN SUBUNIT 6"/>
    <property type="match status" value="1"/>
</dbReference>
<dbReference type="Proteomes" id="UP000759131">
    <property type="component" value="Unassembled WGS sequence"/>
</dbReference>
<comment type="similarity">
    <text evidence="2">Belongs to the dynactin subunits 5/6 family. Dynactin subunit 6 subfamily.</text>
</comment>
<reference evidence="8" key="1">
    <citation type="submission" date="2020-11" db="EMBL/GenBank/DDBJ databases">
        <authorList>
            <person name="Tran Van P."/>
        </authorList>
    </citation>
    <scope>NUCLEOTIDE SEQUENCE</scope>
</reference>
<evidence type="ECO:0000256" key="4">
    <source>
        <dbReference type="ARBA" id="ARBA00022490"/>
    </source>
</evidence>
<name>A0A7R9LDI3_9ACAR</name>
<dbReference type="Gene3D" id="2.160.10.10">
    <property type="entry name" value="Hexapeptide repeat proteins"/>
    <property type="match status" value="1"/>
</dbReference>
<dbReference type="GO" id="GO:0070840">
    <property type="term" value="F:dynein complex binding"/>
    <property type="evidence" value="ECO:0007669"/>
    <property type="project" value="TreeGrafter"/>
</dbReference>
<comment type="subcellular location">
    <subcellularLocation>
        <location evidence="1">Cytoplasm</location>
        <location evidence="1">Cytoskeleton</location>
    </subcellularLocation>
</comment>
<dbReference type="InterPro" id="IPR011004">
    <property type="entry name" value="Trimer_LpxA-like_sf"/>
</dbReference>
<dbReference type="PANTHER" id="PTHR13072">
    <property type="entry name" value="DYNACTIN 6"/>
    <property type="match status" value="1"/>
</dbReference>
<feature type="region of interest" description="Disordered" evidence="7">
    <location>
        <begin position="159"/>
        <end position="190"/>
    </location>
</feature>
<evidence type="ECO:0000256" key="2">
    <source>
        <dbReference type="ARBA" id="ARBA00007719"/>
    </source>
</evidence>
<dbReference type="CDD" id="cd04646">
    <property type="entry name" value="LbH_Dynactin_6"/>
    <property type="match status" value="1"/>
</dbReference>
<dbReference type="GO" id="GO:0007052">
    <property type="term" value="P:mitotic spindle organization"/>
    <property type="evidence" value="ECO:0007669"/>
    <property type="project" value="TreeGrafter"/>
</dbReference>
<feature type="non-terminal residue" evidence="8">
    <location>
        <position position="1"/>
    </location>
</feature>
<dbReference type="EMBL" id="CAJPIZ010021259">
    <property type="protein sequence ID" value="CAG2117557.1"/>
    <property type="molecule type" value="Genomic_DNA"/>
</dbReference>
<organism evidence="8">
    <name type="scientific">Medioppia subpectinata</name>
    <dbReference type="NCBI Taxonomy" id="1979941"/>
    <lineage>
        <taxon>Eukaryota</taxon>
        <taxon>Metazoa</taxon>
        <taxon>Ecdysozoa</taxon>
        <taxon>Arthropoda</taxon>
        <taxon>Chelicerata</taxon>
        <taxon>Arachnida</taxon>
        <taxon>Acari</taxon>
        <taxon>Acariformes</taxon>
        <taxon>Sarcoptiformes</taxon>
        <taxon>Oribatida</taxon>
        <taxon>Brachypylina</taxon>
        <taxon>Oppioidea</taxon>
        <taxon>Oppiidae</taxon>
        <taxon>Medioppia</taxon>
    </lineage>
</organism>
<sequence>VRMSVGSIVCCEETTLLGDITIGAKTVIHPTAHIDGSRGPVIIGDSNLIEERVTIVNTDTRPMLIGAHNVFEVGSHCESPAIGDHNVLESKCRVGPRTRLSDGCVIGAMCCVESDEVLPENTVVFGTDCRRRTQHEKPAPQTYQLDFLSKILPNYQRIEKPNFKPNSPTTASASSPGVSSRRRRPISSTS</sequence>
<evidence type="ECO:0000313" key="8">
    <source>
        <dbReference type="EMBL" id="CAD7638726.1"/>
    </source>
</evidence>
<feature type="compositionally biased region" description="Low complexity" evidence="7">
    <location>
        <begin position="167"/>
        <end position="179"/>
    </location>
</feature>
<dbReference type="InterPro" id="IPR027777">
    <property type="entry name" value="DCTN6"/>
</dbReference>
<dbReference type="AlphaFoldDB" id="A0A7R9LDI3"/>
<dbReference type="SUPFAM" id="SSF51161">
    <property type="entry name" value="Trimeric LpxA-like enzymes"/>
    <property type="match status" value="1"/>
</dbReference>